<evidence type="ECO:0000256" key="3">
    <source>
        <dbReference type="ARBA" id="ARBA00023163"/>
    </source>
</evidence>
<dbReference type="InterPro" id="IPR000792">
    <property type="entry name" value="Tscrpt_reg_LuxR_C"/>
</dbReference>
<sequence>MTLPFPTCPDLHASLDIAPAELSSLLGLVYHGPLESTPWASLLDVLRQRFAASFFTLVLRNPDHQRPGLIVNASVHGPLLPGEPSYSEHYYSICPFIDWPVDQVASADQVLGTEAWLGHEFYRNYLRPLDLRHVLVANMRTAAGMHCALFACRDHASEDFNQAQINLIRLLLPHLQQAVDLHSAVDQLDAERQLYAATIDRLMVGTAILDENGRMMRCNRAAQRLFDSRDGLECRHDKLCAFASHENRALQHAIQAVLKQRQRGLDDLQVLTLARPSGEMPLNLLLRPIAMSYQAQNGTRRPAVAVFIRDPADSPQASRNLLRSLFQLTRTETEVAMLVMDGQTLDETAEALGVSRNTVRAHLRGVFAKTGATRQAQLVKTLLNSVASLG</sequence>
<keyword evidence="2" id="KW-0238">DNA-binding</keyword>
<dbReference type="SUPFAM" id="SSF55785">
    <property type="entry name" value="PYP-like sensor domain (PAS domain)"/>
    <property type="match status" value="1"/>
</dbReference>
<feature type="domain" description="HTH luxR-type" evidence="4">
    <location>
        <begin position="321"/>
        <end position="386"/>
    </location>
</feature>
<evidence type="ECO:0000259" key="4">
    <source>
        <dbReference type="PROSITE" id="PS50043"/>
    </source>
</evidence>
<dbReference type="EMBL" id="UIDD01000009">
    <property type="protein sequence ID" value="SUQ64067.1"/>
    <property type="molecule type" value="Genomic_DNA"/>
</dbReference>
<evidence type="ECO:0000313" key="6">
    <source>
        <dbReference type="Proteomes" id="UP000255177"/>
    </source>
</evidence>
<evidence type="ECO:0000256" key="2">
    <source>
        <dbReference type="ARBA" id="ARBA00023125"/>
    </source>
</evidence>
<dbReference type="GO" id="GO:0006355">
    <property type="term" value="P:regulation of DNA-templated transcription"/>
    <property type="evidence" value="ECO:0007669"/>
    <property type="project" value="InterPro"/>
</dbReference>
<dbReference type="GO" id="GO:0003677">
    <property type="term" value="F:DNA binding"/>
    <property type="evidence" value="ECO:0007669"/>
    <property type="project" value="UniProtKB-KW"/>
</dbReference>
<name>A0A380T1G1_9PSED</name>
<proteinExistence type="predicted"/>
<gene>
    <name evidence="5" type="ORF">CCOS864_03521</name>
</gene>
<dbReference type="InterPro" id="IPR016032">
    <property type="entry name" value="Sig_transdc_resp-reg_C-effctor"/>
</dbReference>
<dbReference type="Proteomes" id="UP000255177">
    <property type="component" value="Unassembled WGS sequence"/>
</dbReference>
<dbReference type="InterPro" id="IPR035965">
    <property type="entry name" value="PAS-like_dom_sf"/>
</dbReference>
<dbReference type="Gene3D" id="1.10.10.10">
    <property type="entry name" value="Winged helix-like DNA-binding domain superfamily/Winged helix DNA-binding domain"/>
    <property type="match status" value="1"/>
</dbReference>
<dbReference type="PANTHER" id="PTHR44688">
    <property type="entry name" value="DNA-BINDING TRANSCRIPTIONAL ACTIVATOR DEVR_DOSR"/>
    <property type="match status" value="1"/>
</dbReference>
<dbReference type="PRINTS" id="PR00038">
    <property type="entry name" value="HTHLUXR"/>
</dbReference>
<evidence type="ECO:0000313" key="5">
    <source>
        <dbReference type="EMBL" id="SUQ64067.1"/>
    </source>
</evidence>
<dbReference type="InterPro" id="IPR036388">
    <property type="entry name" value="WH-like_DNA-bd_sf"/>
</dbReference>
<dbReference type="SMART" id="SM00421">
    <property type="entry name" value="HTH_LUXR"/>
    <property type="match status" value="1"/>
</dbReference>
<dbReference type="CDD" id="cd06170">
    <property type="entry name" value="LuxR_C_like"/>
    <property type="match status" value="1"/>
</dbReference>
<dbReference type="RefSeq" id="WP_115087686.1">
    <property type="nucleotide sequence ID" value="NZ_CBCSFG010000020.1"/>
</dbReference>
<dbReference type="SUPFAM" id="SSF46894">
    <property type="entry name" value="C-terminal effector domain of the bipartite response regulators"/>
    <property type="match status" value="1"/>
</dbReference>
<dbReference type="AlphaFoldDB" id="A0A380T1G1"/>
<protein>
    <submittedName>
        <fullName evidence="5">LuxR family transcriptional regulator</fullName>
    </submittedName>
</protein>
<accession>A0A380T1G1</accession>
<evidence type="ECO:0000256" key="1">
    <source>
        <dbReference type="ARBA" id="ARBA00023015"/>
    </source>
</evidence>
<dbReference type="SMART" id="SM00091">
    <property type="entry name" value="PAS"/>
    <property type="match status" value="1"/>
</dbReference>
<dbReference type="InterPro" id="IPR000014">
    <property type="entry name" value="PAS"/>
</dbReference>
<keyword evidence="3" id="KW-0804">Transcription</keyword>
<organism evidence="5 6">
    <name type="scientific">Pseudomonas wadenswilerensis</name>
    <dbReference type="NCBI Taxonomy" id="1785161"/>
    <lineage>
        <taxon>Bacteria</taxon>
        <taxon>Pseudomonadati</taxon>
        <taxon>Pseudomonadota</taxon>
        <taxon>Gammaproteobacteria</taxon>
        <taxon>Pseudomonadales</taxon>
        <taxon>Pseudomonadaceae</taxon>
        <taxon>Pseudomonas</taxon>
    </lineage>
</organism>
<keyword evidence="6" id="KW-1185">Reference proteome</keyword>
<dbReference type="Pfam" id="PF00196">
    <property type="entry name" value="GerE"/>
    <property type="match status" value="1"/>
</dbReference>
<dbReference type="PROSITE" id="PS50043">
    <property type="entry name" value="HTH_LUXR_2"/>
    <property type="match status" value="1"/>
</dbReference>
<dbReference type="PANTHER" id="PTHR44688:SF16">
    <property type="entry name" value="DNA-BINDING TRANSCRIPTIONAL ACTIVATOR DEVR_DOSR"/>
    <property type="match status" value="1"/>
</dbReference>
<keyword evidence="1" id="KW-0805">Transcription regulation</keyword>
<reference evidence="6" key="1">
    <citation type="submission" date="2018-07" db="EMBL/GenBank/DDBJ databases">
        <authorList>
            <person name="Blom J."/>
        </authorList>
    </citation>
    <scope>NUCLEOTIDE SEQUENCE [LARGE SCALE GENOMIC DNA]</scope>
    <source>
        <strain evidence="6">CCOS 864</strain>
    </source>
</reference>
<dbReference type="Gene3D" id="3.30.450.20">
    <property type="entry name" value="PAS domain"/>
    <property type="match status" value="1"/>
</dbReference>